<keyword evidence="3 5" id="KW-0170">Cobalt</keyword>
<dbReference type="PIRSF" id="PIRSF018982">
    <property type="entry name" value="EutC"/>
    <property type="match status" value="1"/>
</dbReference>
<evidence type="ECO:0000256" key="4">
    <source>
        <dbReference type="ARBA" id="ARBA00024446"/>
    </source>
</evidence>
<feature type="binding site" evidence="5">
    <location>
        <position position="193"/>
    </location>
    <ligand>
        <name>adenosylcob(III)alamin</name>
        <dbReference type="ChEBI" id="CHEBI:18408"/>
    </ligand>
</feature>
<comment type="pathway">
    <text evidence="5">Amine and polyamine degradation; ethanolamine degradation.</text>
</comment>
<dbReference type="GO" id="GO:0006520">
    <property type="term" value="P:amino acid metabolic process"/>
    <property type="evidence" value="ECO:0007669"/>
    <property type="project" value="InterPro"/>
</dbReference>
<dbReference type="OrthoDB" id="114248at2"/>
<dbReference type="AlphaFoldDB" id="A0A161R423"/>
<dbReference type="Gene3D" id="1.10.30.40">
    <property type="entry name" value="Ethanolamine ammonia-lyase light chain (EutC), N-terminal domain"/>
    <property type="match status" value="1"/>
</dbReference>
<name>A0A161R423_9PROT</name>
<comment type="similarity">
    <text evidence="5">Belongs to the EutC family.</text>
</comment>
<reference evidence="6 7" key="1">
    <citation type="submission" date="2015-12" db="EMBL/GenBank/DDBJ databases">
        <title>Genome sequence of Tistrella mobilis MCCC 1A02139.</title>
        <authorList>
            <person name="Lu L."/>
            <person name="Lai Q."/>
            <person name="Shao Z."/>
            <person name="Qian P."/>
        </authorList>
    </citation>
    <scope>NUCLEOTIDE SEQUENCE [LARGE SCALE GENOMIC DNA]</scope>
    <source>
        <strain evidence="6 7">MCCC 1A02139</strain>
    </source>
</reference>
<comment type="caution">
    <text evidence="6">The sequence shown here is derived from an EMBL/GenBank/DDBJ whole genome shotgun (WGS) entry which is preliminary data.</text>
</comment>
<dbReference type="PANTHER" id="PTHR39330">
    <property type="entry name" value="ETHANOLAMINE AMMONIA-LYASE LIGHT CHAIN"/>
    <property type="match status" value="1"/>
</dbReference>
<dbReference type="EMBL" id="LPZR01000153">
    <property type="protein sequence ID" value="KYO52619.1"/>
    <property type="molecule type" value="Genomic_DNA"/>
</dbReference>
<organism evidence="6 7">
    <name type="scientific">Tistrella mobilis</name>
    <dbReference type="NCBI Taxonomy" id="171437"/>
    <lineage>
        <taxon>Bacteria</taxon>
        <taxon>Pseudomonadati</taxon>
        <taxon>Pseudomonadota</taxon>
        <taxon>Alphaproteobacteria</taxon>
        <taxon>Geminicoccales</taxon>
        <taxon>Geminicoccaceae</taxon>
        <taxon>Tistrella</taxon>
    </lineage>
</organism>
<protein>
    <recommendedName>
        <fullName evidence="5">Ethanolamine ammonia-lyase small subunit</fullName>
        <shortName evidence="5">EAL small subunit</shortName>
        <ecNumber evidence="5">4.3.1.7</ecNumber>
    </recommendedName>
</protein>
<evidence type="ECO:0000313" key="6">
    <source>
        <dbReference type="EMBL" id="KYO52619.1"/>
    </source>
</evidence>
<dbReference type="Pfam" id="PF05985">
    <property type="entry name" value="EutC"/>
    <property type="match status" value="1"/>
</dbReference>
<dbReference type="GO" id="GO:0008851">
    <property type="term" value="F:ethanolamine ammonia-lyase activity"/>
    <property type="evidence" value="ECO:0007669"/>
    <property type="project" value="UniProtKB-UniRule"/>
</dbReference>
<dbReference type="UniPathway" id="UPA00560"/>
<dbReference type="Proteomes" id="UP000075787">
    <property type="component" value="Unassembled WGS sequence"/>
</dbReference>
<evidence type="ECO:0000256" key="2">
    <source>
        <dbReference type="ARBA" id="ARBA00023239"/>
    </source>
</evidence>
<evidence type="ECO:0000256" key="5">
    <source>
        <dbReference type="HAMAP-Rule" id="MF_00601"/>
    </source>
</evidence>
<dbReference type="HAMAP" id="MF_00601">
    <property type="entry name" value="EutC"/>
    <property type="match status" value="1"/>
</dbReference>
<comment type="subunit">
    <text evidence="5">The basic unit is a heterodimer which dimerizes to form tetramers. The heterotetramers trimerize; 6 large subunits form a core ring with 6 small subunits projecting outwards.</text>
</comment>
<dbReference type="GO" id="GO:0009350">
    <property type="term" value="C:ethanolamine ammonia-lyase complex"/>
    <property type="evidence" value="ECO:0007669"/>
    <property type="project" value="UniProtKB-UniRule"/>
</dbReference>
<comment type="function">
    <text evidence="5">Catalyzes the deamination of various vicinal amino-alcohols to oxo compounds. Allows this organism to utilize ethanolamine as the sole source of nitrogen and carbon in the presence of external vitamin B12.</text>
</comment>
<gene>
    <name evidence="5" type="primary">eutC</name>
    <name evidence="6" type="ORF">AUP44_04650</name>
</gene>
<sequence length="277" mass="28387">MTRDTKLPTTIRADQVVLPAPDEITRLRRFTEARIGLGRAGSGLPTAAHLRFGLDHARARDAVWSGIDAGALVDALHGRGLNSCHVSSMARDRAEYLRRPDLGRRLSAEGAAALGALPPPAPGAEVVLMLGDGLSAAAVMLNGLALIDALLPRLAAARIGVMAGVVATQARVALGDPVGAILGARLAIVLIGERPGLSAADGLGCYLTFDPRPGTLDSARNCISNIRPGGLDPATAAAKIAWLAAEALRRQLTGVGLKEASGVAVPAAGQPRVLTAE</sequence>
<keyword evidence="4 5" id="KW-1283">Bacterial microcompartment</keyword>
<comment type="subcellular location">
    <subcellularLocation>
        <location evidence="5">Bacterial microcompartment</location>
    </subcellularLocation>
</comment>
<dbReference type="Gene3D" id="3.40.50.11240">
    <property type="entry name" value="Ethanolamine ammonia-lyase light chain (EutC)"/>
    <property type="match status" value="1"/>
</dbReference>
<feature type="binding site" evidence="5">
    <location>
        <position position="172"/>
    </location>
    <ligand>
        <name>adenosylcob(III)alamin</name>
        <dbReference type="ChEBI" id="CHEBI:18408"/>
    </ligand>
</feature>
<dbReference type="GO" id="GO:0031419">
    <property type="term" value="F:cobalamin binding"/>
    <property type="evidence" value="ECO:0007669"/>
    <property type="project" value="UniProtKB-UniRule"/>
</dbReference>
<proteinExistence type="inferred from homology"/>
<dbReference type="GO" id="GO:0031471">
    <property type="term" value="C:ethanolamine degradation polyhedral organelle"/>
    <property type="evidence" value="ECO:0007669"/>
    <property type="project" value="UniProtKB-UniRule"/>
</dbReference>
<evidence type="ECO:0000313" key="7">
    <source>
        <dbReference type="Proteomes" id="UP000075787"/>
    </source>
</evidence>
<feature type="binding site" evidence="5">
    <location>
        <position position="222"/>
    </location>
    <ligand>
        <name>adenosylcob(III)alamin</name>
        <dbReference type="ChEBI" id="CHEBI:18408"/>
    </ligand>
</feature>
<dbReference type="PANTHER" id="PTHR39330:SF1">
    <property type="entry name" value="ETHANOLAMINE AMMONIA-LYASE SMALL SUBUNIT"/>
    <property type="match status" value="1"/>
</dbReference>
<dbReference type="GO" id="GO:0046336">
    <property type="term" value="P:ethanolamine catabolic process"/>
    <property type="evidence" value="ECO:0007669"/>
    <property type="project" value="UniProtKB-UniRule"/>
</dbReference>
<dbReference type="EC" id="4.3.1.7" evidence="5"/>
<accession>A0A161R423</accession>
<dbReference type="InterPro" id="IPR009246">
    <property type="entry name" value="EutC"/>
</dbReference>
<dbReference type="NCBIfam" id="NF003971">
    <property type="entry name" value="PRK05465.1"/>
    <property type="match status" value="1"/>
</dbReference>
<keyword evidence="1 5" id="KW-0846">Cobalamin</keyword>
<keyword evidence="2 5" id="KW-0456">Lyase</keyword>
<evidence type="ECO:0000256" key="3">
    <source>
        <dbReference type="ARBA" id="ARBA00023285"/>
    </source>
</evidence>
<dbReference type="RefSeq" id="WP_062763985.1">
    <property type="nucleotide sequence ID" value="NZ_CP121045.1"/>
</dbReference>
<comment type="catalytic activity">
    <reaction evidence="5">
        <text>ethanolamine = acetaldehyde + NH4(+)</text>
        <dbReference type="Rhea" id="RHEA:15313"/>
        <dbReference type="ChEBI" id="CHEBI:15343"/>
        <dbReference type="ChEBI" id="CHEBI:28938"/>
        <dbReference type="ChEBI" id="CHEBI:57603"/>
        <dbReference type="EC" id="4.3.1.7"/>
    </reaction>
</comment>
<dbReference type="InterPro" id="IPR042251">
    <property type="entry name" value="EutC_C"/>
</dbReference>
<dbReference type="GeneID" id="97243724"/>
<evidence type="ECO:0000256" key="1">
    <source>
        <dbReference type="ARBA" id="ARBA00022628"/>
    </source>
</evidence>
<dbReference type="InterPro" id="IPR042255">
    <property type="entry name" value="EutC_N"/>
</dbReference>
<comment type="cofactor">
    <cofactor evidence="5">
        <name>adenosylcob(III)alamin</name>
        <dbReference type="ChEBI" id="CHEBI:18408"/>
    </cofactor>
    <text evidence="5">Binds between the large and small subunits.</text>
</comment>